<dbReference type="InterPro" id="IPR003105">
    <property type="entry name" value="SRA_YDG"/>
</dbReference>
<dbReference type="OrthoDB" id="2270193at2759"/>
<dbReference type="InterPro" id="IPR015947">
    <property type="entry name" value="PUA-like_sf"/>
</dbReference>
<protein>
    <recommendedName>
        <fullName evidence="4">YDG domain-containing protein</fullName>
    </recommendedName>
</protein>
<feature type="domain" description="YDG" evidence="4">
    <location>
        <begin position="189"/>
        <end position="326"/>
    </location>
</feature>
<dbReference type="SUPFAM" id="SSF88697">
    <property type="entry name" value="PUA domain-like"/>
    <property type="match status" value="1"/>
</dbReference>
<proteinExistence type="predicted"/>
<reference evidence="5" key="1">
    <citation type="journal article" date="2020" name="Stud. Mycol.">
        <title>101 Dothideomycetes genomes: a test case for predicting lifestyles and emergence of pathogens.</title>
        <authorList>
            <person name="Haridas S."/>
            <person name="Albert R."/>
            <person name="Binder M."/>
            <person name="Bloem J."/>
            <person name="Labutti K."/>
            <person name="Salamov A."/>
            <person name="Andreopoulos B."/>
            <person name="Baker S."/>
            <person name="Barry K."/>
            <person name="Bills G."/>
            <person name="Bluhm B."/>
            <person name="Cannon C."/>
            <person name="Castanera R."/>
            <person name="Culley D."/>
            <person name="Daum C."/>
            <person name="Ezra D."/>
            <person name="Gonzalez J."/>
            <person name="Henrissat B."/>
            <person name="Kuo A."/>
            <person name="Liang C."/>
            <person name="Lipzen A."/>
            <person name="Lutzoni F."/>
            <person name="Magnuson J."/>
            <person name="Mondo S."/>
            <person name="Nolan M."/>
            <person name="Ohm R."/>
            <person name="Pangilinan J."/>
            <person name="Park H.-J."/>
            <person name="Ramirez L."/>
            <person name="Alfaro M."/>
            <person name="Sun H."/>
            <person name="Tritt A."/>
            <person name="Yoshinaga Y."/>
            <person name="Zwiers L.-H."/>
            <person name="Turgeon B."/>
            <person name="Goodwin S."/>
            <person name="Spatafora J."/>
            <person name="Crous P."/>
            <person name="Grigoriev I."/>
        </authorList>
    </citation>
    <scope>NUCLEOTIDE SEQUENCE</scope>
    <source>
        <strain evidence="5">CBS 122367</strain>
    </source>
</reference>
<keyword evidence="6" id="KW-1185">Reference proteome</keyword>
<evidence type="ECO:0000256" key="2">
    <source>
        <dbReference type="PROSITE-ProRule" id="PRU00358"/>
    </source>
</evidence>
<dbReference type="Gene3D" id="2.30.280.10">
    <property type="entry name" value="SRA-YDG"/>
    <property type="match status" value="1"/>
</dbReference>
<dbReference type="GO" id="GO:0061630">
    <property type="term" value="F:ubiquitin protein ligase activity"/>
    <property type="evidence" value="ECO:0007669"/>
    <property type="project" value="TreeGrafter"/>
</dbReference>
<evidence type="ECO:0000256" key="3">
    <source>
        <dbReference type="SAM" id="MobiDB-lite"/>
    </source>
</evidence>
<comment type="subcellular location">
    <subcellularLocation>
        <location evidence="2">Nucleus</location>
    </subcellularLocation>
</comment>
<dbReference type="GO" id="GO:0044027">
    <property type="term" value="P:negative regulation of gene expression via chromosomal CpG island methylation"/>
    <property type="evidence" value="ECO:0007669"/>
    <property type="project" value="TreeGrafter"/>
</dbReference>
<evidence type="ECO:0000313" key="5">
    <source>
        <dbReference type="EMBL" id="KAF2680981.1"/>
    </source>
</evidence>
<evidence type="ECO:0000256" key="1">
    <source>
        <dbReference type="ARBA" id="ARBA00023242"/>
    </source>
</evidence>
<evidence type="ECO:0000259" key="4">
    <source>
        <dbReference type="PROSITE" id="PS51015"/>
    </source>
</evidence>
<dbReference type="AlphaFoldDB" id="A0A6G1ISR3"/>
<dbReference type="Pfam" id="PF02182">
    <property type="entry name" value="SAD_SRA"/>
    <property type="match status" value="1"/>
</dbReference>
<dbReference type="GO" id="GO:0016567">
    <property type="term" value="P:protein ubiquitination"/>
    <property type="evidence" value="ECO:0007669"/>
    <property type="project" value="TreeGrafter"/>
</dbReference>
<sequence length="359" mass="40805">MPKTSRKSSAKPSGEPSNSPFVPEVKESEHTPLDLPDWYKNIKNTSQAMKQLSKRPSSDQTQALIALQSMKGCMDRCEKEGVTPAQLAKLFEELRDHVHKAEILLKVDRLVVRKAKMLEEATGLPRIFAAKRVDFPWDLKADAFQLYNRWRMQVFELDILRGIRARPGTDRGADSIDPTWPYRVSAKFYGEGNLVLGQWWPTQLTTVRDGAHGSPQAGIFGEKGMGAYSVVLSGTGSSYYNDEDNGNDIWYSGTDGQNFTPTDNTNRLIETCDTLHNPVRVLRSHNLPNSNPYRPEVGFRYDGLYDVVEKKLVHAAKQKYKFHLVRCKGQFPIRCEDNAARRPTRFEIAEDDRLRKSGR</sequence>
<organism evidence="5 6">
    <name type="scientific">Lentithecium fluviatile CBS 122367</name>
    <dbReference type="NCBI Taxonomy" id="1168545"/>
    <lineage>
        <taxon>Eukaryota</taxon>
        <taxon>Fungi</taxon>
        <taxon>Dikarya</taxon>
        <taxon>Ascomycota</taxon>
        <taxon>Pezizomycotina</taxon>
        <taxon>Dothideomycetes</taxon>
        <taxon>Pleosporomycetidae</taxon>
        <taxon>Pleosporales</taxon>
        <taxon>Massarineae</taxon>
        <taxon>Lentitheciaceae</taxon>
        <taxon>Lentithecium</taxon>
    </lineage>
</organism>
<keyword evidence="1 2" id="KW-0539">Nucleus</keyword>
<dbReference type="SMART" id="SM00466">
    <property type="entry name" value="SRA"/>
    <property type="match status" value="1"/>
</dbReference>
<dbReference type="PANTHER" id="PTHR14140">
    <property type="entry name" value="E3 UBIQUITIN-PROTEIN LIGASE UHRF-RELATED"/>
    <property type="match status" value="1"/>
</dbReference>
<dbReference type="InterPro" id="IPR036987">
    <property type="entry name" value="SRA-YDG_sf"/>
</dbReference>
<accession>A0A6G1ISR3</accession>
<dbReference type="PANTHER" id="PTHR14140:SF27">
    <property type="entry name" value="OS04G0289800 PROTEIN"/>
    <property type="match status" value="1"/>
</dbReference>
<evidence type="ECO:0000313" key="6">
    <source>
        <dbReference type="Proteomes" id="UP000799291"/>
    </source>
</evidence>
<gene>
    <name evidence="5" type="ORF">K458DRAFT_310172</name>
</gene>
<name>A0A6G1ISR3_9PLEO</name>
<dbReference type="GO" id="GO:0005634">
    <property type="term" value="C:nucleus"/>
    <property type="evidence" value="ECO:0007669"/>
    <property type="project" value="UniProtKB-SubCell"/>
</dbReference>
<dbReference type="Proteomes" id="UP000799291">
    <property type="component" value="Unassembled WGS sequence"/>
</dbReference>
<dbReference type="InterPro" id="IPR045134">
    <property type="entry name" value="UHRF1/2-like"/>
</dbReference>
<feature type="region of interest" description="Disordered" evidence="3">
    <location>
        <begin position="1"/>
        <end position="38"/>
    </location>
</feature>
<dbReference type="EMBL" id="MU005593">
    <property type="protein sequence ID" value="KAF2680981.1"/>
    <property type="molecule type" value="Genomic_DNA"/>
</dbReference>
<dbReference type="PROSITE" id="PS51015">
    <property type="entry name" value="YDG"/>
    <property type="match status" value="1"/>
</dbReference>